<protein>
    <recommendedName>
        <fullName evidence="2">AB hydrolase-1 domain-containing protein</fullName>
    </recommendedName>
</protein>
<keyword evidence="1" id="KW-1133">Transmembrane helix</keyword>
<dbReference type="Pfam" id="PF12697">
    <property type="entry name" value="Abhydrolase_6"/>
    <property type="match status" value="1"/>
</dbReference>
<sequence length="426" mass="46508">MPTQRKMRSLHLNIPQSFNNPILSHFTFTTMASVLACIVALLCVKRGKASPTTNTRSCVEIEVPVSIDTTAIKWLQPRVDSNVDAVDWVTYQTTWTSPNMTDSMNGTITVKQTFKINGQLCVPPNGSSRSGILQLASHGGGFDKRYWDAEVKSKEYSYVDAALAEGYSILTYDRLGTGRSDKPNAYDVIQLNVQVEILRQLTSLARSGKLVSASKRLSGSRDDRLAKYKPSKIVHVGHSLGSILSVGLITKYPTESDGIVATGFLHTNIPLPGLNVATWGFEFARQNNHVLFKDHGSGFLVQATKSNVQLSFLKKGSFEPALLDYAWKIRQPIAVGEFKSLLTAFGTKGAKFKGPVHLVIGENDYGNCGGDCKGTYDLNMIKTQIYPAAKDVAVHIQPKTGHGLTLSTNATAGYKASFDFLHKSGL</sequence>
<feature type="transmembrane region" description="Helical" evidence="1">
    <location>
        <begin position="22"/>
        <end position="44"/>
    </location>
</feature>
<evidence type="ECO:0000259" key="2">
    <source>
        <dbReference type="Pfam" id="PF12697"/>
    </source>
</evidence>
<evidence type="ECO:0000313" key="3">
    <source>
        <dbReference type="EMBL" id="KAK3326129.1"/>
    </source>
</evidence>
<accession>A0AAE0IJI0</accession>
<dbReference type="SUPFAM" id="SSF53474">
    <property type="entry name" value="alpha/beta-Hydrolases"/>
    <property type="match status" value="1"/>
</dbReference>
<keyword evidence="4" id="KW-1185">Reference proteome</keyword>
<keyword evidence="1" id="KW-0472">Membrane</keyword>
<name>A0AAE0IJI0_9PEZI</name>
<gene>
    <name evidence="3" type="ORF">B0H66DRAFT_550145</name>
</gene>
<dbReference type="Gene3D" id="3.40.50.1820">
    <property type="entry name" value="alpha/beta hydrolase"/>
    <property type="match status" value="1"/>
</dbReference>
<dbReference type="Proteomes" id="UP001283341">
    <property type="component" value="Unassembled WGS sequence"/>
</dbReference>
<reference evidence="3" key="2">
    <citation type="submission" date="2023-06" db="EMBL/GenBank/DDBJ databases">
        <authorList>
            <consortium name="Lawrence Berkeley National Laboratory"/>
            <person name="Haridas S."/>
            <person name="Hensen N."/>
            <person name="Bonometti L."/>
            <person name="Westerberg I."/>
            <person name="Brannstrom I.O."/>
            <person name="Guillou S."/>
            <person name="Cros-Aarteil S."/>
            <person name="Calhoun S."/>
            <person name="Kuo A."/>
            <person name="Mondo S."/>
            <person name="Pangilinan J."/>
            <person name="Riley R."/>
            <person name="Labutti K."/>
            <person name="Andreopoulos B."/>
            <person name="Lipzen A."/>
            <person name="Chen C."/>
            <person name="Yanf M."/>
            <person name="Daum C."/>
            <person name="Ng V."/>
            <person name="Clum A."/>
            <person name="Steindorff A."/>
            <person name="Ohm R."/>
            <person name="Martin F."/>
            <person name="Silar P."/>
            <person name="Natvig D."/>
            <person name="Lalanne C."/>
            <person name="Gautier V."/>
            <person name="Ament-Velasquez S.L."/>
            <person name="Kruys A."/>
            <person name="Hutchinson M.I."/>
            <person name="Powell A.J."/>
            <person name="Barry K."/>
            <person name="Miller A.N."/>
            <person name="Grigoriev I.V."/>
            <person name="Debuchy R."/>
            <person name="Gladieux P."/>
            <person name="Thoren M.H."/>
            <person name="Johannesson H."/>
        </authorList>
    </citation>
    <scope>NUCLEOTIDE SEQUENCE</scope>
    <source>
        <strain evidence="3">CBS 118394</strain>
    </source>
</reference>
<dbReference type="EMBL" id="JAUEDM010000002">
    <property type="protein sequence ID" value="KAK3326129.1"/>
    <property type="molecule type" value="Genomic_DNA"/>
</dbReference>
<proteinExistence type="predicted"/>
<feature type="domain" description="AB hydrolase-1" evidence="2">
    <location>
        <begin position="138"/>
        <end position="407"/>
    </location>
</feature>
<evidence type="ECO:0000256" key="1">
    <source>
        <dbReference type="SAM" id="Phobius"/>
    </source>
</evidence>
<comment type="caution">
    <text evidence="3">The sequence shown here is derived from an EMBL/GenBank/DDBJ whole genome shotgun (WGS) entry which is preliminary data.</text>
</comment>
<organism evidence="3 4">
    <name type="scientific">Apodospora peruviana</name>
    <dbReference type="NCBI Taxonomy" id="516989"/>
    <lineage>
        <taxon>Eukaryota</taxon>
        <taxon>Fungi</taxon>
        <taxon>Dikarya</taxon>
        <taxon>Ascomycota</taxon>
        <taxon>Pezizomycotina</taxon>
        <taxon>Sordariomycetes</taxon>
        <taxon>Sordariomycetidae</taxon>
        <taxon>Sordariales</taxon>
        <taxon>Lasiosphaeriaceae</taxon>
        <taxon>Apodospora</taxon>
    </lineage>
</organism>
<dbReference type="AlphaFoldDB" id="A0AAE0IJI0"/>
<dbReference type="InterPro" id="IPR029058">
    <property type="entry name" value="AB_hydrolase_fold"/>
</dbReference>
<dbReference type="InterPro" id="IPR000073">
    <property type="entry name" value="AB_hydrolase_1"/>
</dbReference>
<evidence type="ECO:0000313" key="4">
    <source>
        <dbReference type="Proteomes" id="UP001283341"/>
    </source>
</evidence>
<keyword evidence="1" id="KW-0812">Transmembrane</keyword>
<reference evidence="3" key="1">
    <citation type="journal article" date="2023" name="Mol. Phylogenet. Evol.">
        <title>Genome-scale phylogeny and comparative genomics of the fungal order Sordariales.</title>
        <authorList>
            <person name="Hensen N."/>
            <person name="Bonometti L."/>
            <person name="Westerberg I."/>
            <person name="Brannstrom I.O."/>
            <person name="Guillou S."/>
            <person name="Cros-Aarteil S."/>
            <person name="Calhoun S."/>
            <person name="Haridas S."/>
            <person name="Kuo A."/>
            <person name="Mondo S."/>
            <person name="Pangilinan J."/>
            <person name="Riley R."/>
            <person name="LaButti K."/>
            <person name="Andreopoulos B."/>
            <person name="Lipzen A."/>
            <person name="Chen C."/>
            <person name="Yan M."/>
            <person name="Daum C."/>
            <person name="Ng V."/>
            <person name="Clum A."/>
            <person name="Steindorff A."/>
            <person name="Ohm R.A."/>
            <person name="Martin F."/>
            <person name="Silar P."/>
            <person name="Natvig D.O."/>
            <person name="Lalanne C."/>
            <person name="Gautier V."/>
            <person name="Ament-Velasquez S.L."/>
            <person name="Kruys A."/>
            <person name="Hutchinson M.I."/>
            <person name="Powell A.J."/>
            <person name="Barry K."/>
            <person name="Miller A.N."/>
            <person name="Grigoriev I.V."/>
            <person name="Debuchy R."/>
            <person name="Gladieux P."/>
            <person name="Hiltunen Thoren M."/>
            <person name="Johannesson H."/>
        </authorList>
    </citation>
    <scope>NUCLEOTIDE SEQUENCE</scope>
    <source>
        <strain evidence="3">CBS 118394</strain>
    </source>
</reference>